<proteinExistence type="predicted"/>
<evidence type="ECO:0000313" key="2">
    <source>
        <dbReference type="Proteomes" id="UP000671845"/>
    </source>
</evidence>
<keyword evidence="2" id="KW-1185">Reference proteome</keyword>
<dbReference type="Proteomes" id="UP000671845">
    <property type="component" value="Chromosome"/>
</dbReference>
<sequence>MGYKISSLNSLPLVPGIDLYVFILGRSVWAGGWRKELEHNFNKLANELGPSAAIVAGHDGVDLIHELVKVAESNENLSSALNLEQQKGTSLLLLGAH</sequence>
<dbReference type="RefSeq" id="WP_209477023.1">
    <property type="nucleotide sequence ID" value="NZ_CP053383.1"/>
</dbReference>
<protein>
    <submittedName>
        <fullName evidence="1">Uncharacterized protein</fullName>
    </submittedName>
</protein>
<evidence type="ECO:0000313" key="1">
    <source>
        <dbReference type="EMBL" id="QTP58328.1"/>
    </source>
</evidence>
<name>A0ABX7WD45_9GAMM</name>
<gene>
    <name evidence="1" type="ORF">HNO53_06140</name>
</gene>
<reference evidence="1 2" key="1">
    <citation type="journal article" date="2021" name="Front. Microbiol.">
        <title>Aerobic Denitrification and Heterotrophic Sulfur Oxidation in the Genus Halomonas Revealed by Six Novel Species Characterizations and Genome-Based Analysis.</title>
        <authorList>
            <person name="Wang L."/>
            <person name="Shao Z."/>
        </authorList>
    </citation>
    <scope>NUCLEOTIDE SEQUENCE [LARGE SCALE GENOMIC DNA]</scope>
    <source>
        <strain evidence="1 2">MCCC 1A13718</strain>
    </source>
</reference>
<organism evidence="1 2">
    <name type="scientific">Halomonas sulfidivorans</name>
    <dbReference type="NCBI Taxonomy" id="2733488"/>
    <lineage>
        <taxon>Bacteria</taxon>
        <taxon>Pseudomonadati</taxon>
        <taxon>Pseudomonadota</taxon>
        <taxon>Gammaproteobacteria</taxon>
        <taxon>Oceanospirillales</taxon>
        <taxon>Halomonadaceae</taxon>
        <taxon>Halomonas</taxon>
    </lineage>
</organism>
<accession>A0ABX7WD45</accession>
<dbReference type="EMBL" id="CP053383">
    <property type="protein sequence ID" value="QTP58328.1"/>
    <property type="molecule type" value="Genomic_DNA"/>
</dbReference>